<dbReference type="PANTHER" id="PTHR45779">
    <property type="entry name" value="PEPTIDYLPROLYL ISOMERASE"/>
    <property type="match status" value="1"/>
</dbReference>
<dbReference type="EMBL" id="JADQDM010000002">
    <property type="protein sequence ID" value="MBF9220409.1"/>
    <property type="molecule type" value="Genomic_DNA"/>
</dbReference>
<evidence type="ECO:0000256" key="4">
    <source>
        <dbReference type="PROSITE-ProRule" id="PRU00277"/>
    </source>
</evidence>
<evidence type="ECO:0000313" key="7">
    <source>
        <dbReference type="EMBL" id="MBF9220409.1"/>
    </source>
</evidence>
<comment type="caution">
    <text evidence="7">The sequence shown here is derived from an EMBL/GenBank/DDBJ whole genome shotgun (WGS) entry which is preliminary data.</text>
</comment>
<evidence type="ECO:0000259" key="6">
    <source>
        <dbReference type="PROSITE" id="PS50059"/>
    </source>
</evidence>
<dbReference type="InterPro" id="IPR046357">
    <property type="entry name" value="PPIase_dom_sf"/>
</dbReference>
<dbReference type="Proteomes" id="UP000618931">
    <property type="component" value="Unassembled WGS sequence"/>
</dbReference>
<dbReference type="EC" id="5.2.1.8" evidence="5"/>
<keyword evidence="8" id="KW-1185">Reference proteome</keyword>
<dbReference type="Gene3D" id="3.10.50.40">
    <property type="match status" value="1"/>
</dbReference>
<protein>
    <recommendedName>
        <fullName evidence="5">Peptidyl-prolyl cis-trans isomerase</fullName>
        <ecNumber evidence="5">5.2.1.8</ecNumber>
    </recommendedName>
</protein>
<sequence>MKFPFSSGVLRLLFPVLMGTAGLLNTSCKKDEEQVVKDYSKIDDDIIKKYLDDHQITTAQRQTSGLYYLPVLTDTRLVQASAGKKVSVLYSGHYMDGTVFDASILHGNTPITFTLGTGQVIAGWDEGIALMHKGEKAELFIPSALAYGSRGSGPIPPNTTLRFEVELVDVK</sequence>
<accession>A0ABS0I1F5</accession>
<keyword evidence="3 4" id="KW-0413">Isomerase</keyword>
<dbReference type="RefSeq" id="WP_196291867.1">
    <property type="nucleotide sequence ID" value="NZ_JADQDM010000002.1"/>
</dbReference>
<dbReference type="GO" id="GO:0016853">
    <property type="term" value="F:isomerase activity"/>
    <property type="evidence" value="ECO:0007669"/>
    <property type="project" value="UniProtKB-KW"/>
</dbReference>
<dbReference type="PANTHER" id="PTHR45779:SF7">
    <property type="entry name" value="PEPTIDYLPROLYL ISOMERASE"/>
    <property type="match status" value="1"/>
</dbReference>
<evidence type="ECO:0000256" key="2">
    <source>
        <dbReference type="ARBA" id="ARBA00023110"/>
    </source>
</evidence>
<proteinExistence type="inferred from homology"/>
<name>A0ABS0I1F5_9BACT</name>
<evidence type="ECO:0000256" key="3">
    <source>
        <dbReference type="ARBA" id="ARBA00023235"/>
    </source>
</evidence>
<dbReference type="InterPro" id="IPR001179">
    <property type="entry name" value="PPIase_FKBP_dom"/>
</dbReference>
<keyword evidence="2 4" id="KW-0697">Rotamase</keyword>
<dbReference type="InterPro" id="IPR044609">
    <property type="entry name" value="FKBP2/11"/>
</dbReference>
<dbReference type="PROSITE" id="PS50059">
    <property type="entry name" value="FKBP_PPIASE"/>
    <property type="match status" value="1"/>
</dbReference>
<dbReference type="Pfam" id="PF00254">
    <property type="entry name" value="FKBP_C"/>
    <property type="match status" value="1"/>
</dbReference>
<reference evidence="7 8" key="1">
    <citation type="submission" date="2020-11" db="EMBL/GenBank/DDBJ databases">
        <authorList>
            <person name="Kim M.K."/>
        </authorList>
    </citation>
    <scope>NUCLEOTIDE SEQUENCE [LARGE SCALE GENOMIC DNA]</scope>
    <source>
        <strain evidence="7 8">BT662</strain>
    </source>
</reference>
<organism evidence="7 8">
    <name type="scientific">Hymenobacter ruricola</name>
    <dbReference type="NCBI Taxonomy" id="2791023"/>
    <lineage>
        <taxon>Bacteria</taxon>
        <taxon>Pseudomonadati</taxon>
        <taxon>Bacteroidota</taxon>
        <taxon>Cytophagia</taxon>
        <taxon>Cytophagales</taxon>
        <taxon>Hymenobacteraceae</taxon>
        <taxon>Hymenobacter</taxon>
    </lineage>
</organism>
<comment type="similarity">
    <text evidence="5">Belongs to the FKBP-type PPIase family.</text>
</comment>
<feature type="domain" description="PPIase FKBP-type" evidence="6">
    <location>
        <begin position="83"/>
        <end position="171"/>
    </location>
</feature>
<dbReference type="SUPFAM" id="SSF54534">
    <property type="entry name" value="FKBP-like"/>
    <property type="match status" value="1"/>
</dbReference>
<evidence type="ECO:0000256" key="1">
    <source>
        <dbReference type="ARBA" id="ARBA00000971"/>
    </source>
</evidence>
<evidence type="ECO:0000313" key="8">
    <source>
        <dbReference type="Proteomes" id="UP000618931"/>
    </source>
</evidence>
<gene>
    <name evidence="7" type="ORF">I2H31_04780</name>
</gene>
<comment type="catalytic activity">
    <reaction evidence="1 4 5">
        <text>[protein]-peptidylproline (omega=180) = [protein]-peptidylproline (omega=0)</text>
        <dbReference type="Rhea" id="RHEA:16237"/>
        <dbReference type="Rhea" id="RHEA-COMP:10747"/>
        <dbReference type="Rhea" id="RHEA-COMP:10748"/>
        <dbReference type="ChEBI" id="CHEBI:83833"/>
        <dbReference type="ChEBI" id="CHEBI:83834"/>
        <dbReference type="EC" id="5.2.1.8"/>
    </reaction>
</comment>
<evidence type="ECO:0000256" key="5">
    <source>
        <dbReference type="RuleBase" id="RU003915"/>
    </source>
</evidence>